<organism evidence="6 7">
    <name type="scientific">Cordyceps confragosa</name>
    <name type="common">Lecanicillium lecanii</name>
    <dbReference type="NCBI Taxonomy" id="2714763"/>
    <lineage>
        <taxon>Eukaryota</taxon>
        <taxon>Fungi</taxon>
        <taxon>Dikarya</taxon>
        <taxon>Ascomycota</taxon>
        <taxon>Pezizomycotina</taxon>
        <taxon>Sordariomycetes</taxon>
        <taxon>Hypocreomycetidae</taxon>
        <taxon>Hypocreales</taxon>
        <taxon>Cordycipitaceae</taxon>
        <taxon>Akanthomyces</taxon>
    </lineage>
</organism>
<protein>
    <recommendedName>
        <fullName evidence="1">1-alkyl-2-acetylglycerophosphocholine esterase</fullName>
        <ecNumber evidence="1">3.1.1.47</ecNumber>
    </recommendedName>
</protein>
<dbReference type="OrthoDB" id="2363873at2759"/>
<dbReference type="EMBL" id="LUKN01002647">
    <property type="protein sequence ID" value="OAQ98744.1"/>
    <property type="molecule type" value="Genomic_DNA"/>
</dbReference>
<evidence type="ECO:0000256" key="3">
    <source>
        <dbReference type="ARBA" id="ARBA00022963"/>
    </source>
</evidence>
<keyword evidence="5" id="KW-0732">Signal</keyword>
<evidence type="ECO:0000256" key="5">
    <source>
        <dbReference type="SAM" id="SignalP"/>
    </source>
</evidence>
<dbReference type="OMA" id="GMFGWSK"/>
<feature type="chain" id="PRO_5012249654" description="1-alkyl-2-acetylglycerophosphocholine esterase" evidence="5">
    <location>
        <begin position="16"/>
        <end position="378"/>
    </location>
</feature>
<dbReference type="SUPFAM" id="SSF53474">
    <property type="entry name" value="alpha/beta-Hydrolases"/>
    <property type="match status" value="1"/>
</dbReference>
<keyword evidence="3" id="KW-0442">Lipid degradation</keyword>
<dbReference type="Gene3D" id="3.40.50.1820">
    <property type="entry name" value="alpha/beta hydrolase"/>
    <property type="match status" value="1"/>
</dbReference>
<dbReference type="AlphaFoldDB" id="A0A179I8Z3"/>
<feature type="signal peptide" evidence="5">
    <location>
        <begin position="1"/>
        <end position="15"/>
    </location>
</feature>
<keyword evidence="7" id="KW-1185">Reference proteome</keyword>
<dbReference type="Proteomes" id="UP000243081">
    <property type="component" value="Unassembled WGS sequence"/>
</dbReference>
<dbReference type="InterPro" id="IPR029058">
    <property type="entry name" value="AB_hydrolase_fold"/>
</dbReference>
<gene>
    <name evidence="6" type="ORF">LLEC1_06052</name>
</gene>
<sequence>MFMLTIALFALPLQAVLIPGPPGPQSVSYQVLELTDDTRWDPYAPVNNPHKRRIVVSSYLPVDHEQEICAPAALPFMPPQTAVAYGSYAAANGIPDDVFQDIQLDFCQLPGCAAGRAARKYPVVIFSPGLSASRLLYSNQARALSSHGFVVLTIDHCYDAMFVEFSDGSFIRGTVGFTDEESDNATRVRAQDVSFVIDLLHHRARGASLPENILRRADLAKLIVYGHSLGGATAAQVVLLDQRVLGGIDVDGSPWAESKQQGLDKPFVMLGKGTKNGIDETWAPFYQKLKGSKMQLRVEGATHYAFTDVPQVFAARPLPPKYDDLVRYLAGTVEAGQMEKVIISVLTGFGSLVLDGERGPLLGLNKTFPEVLVVGEQL</sequence>
<name>A0A179I8Z3_CORDF</name>
<evidence type="ECO:0000313" key="6">
    <source>
        <dbReference type="EMBL" id="OAQ98744.1"/>
    </source>
</evidence>
<accession>A0A179I8Z3</accession>
<reference evidence="6 7" key="1">
    <citation type="submission" date="2016-03" db="EMBL/GenBank/DDBJ databases">
        <title>Fine-scale spatial genetic structure of a fungal parasite of coffee scale insects.</title>
        <authorList>
            <person name="Jackson D."/>
            <person name="Zemenick K.A."/>
            <person name="Malloure B."/>
            <person name="Quandt C.A."/>
            <person name="James T.Y."/>
        </authorList>
    </citation>
    <scope>NUCLEOTIDE SEQUENCE [LARGE SCALE GENOMIC DNA]</scope>
    <source>
        <strain evidence="6 7">UM487</strain>
    </source>
</reference>
<evidence type="ECO:0000313" key="7">
    <source>
        <dbReference type="Proteomes" id="UP000243081"/>
    </source>
</evidence>
<dbReference type="EC" id="3.1.1.47" evidence="1"/>
<dbReference type="PANTHER" id="PTHR10272:SF14">
    <property type="entry name" value="PAF ACETYLHYDROLASE FAMILY PROTEIN"/>
    <property type="match status" value="1"/>
</dbReference>
<keyword evidence="4" id="KW-0443">Lipid metabolism</keyword>
<evidence type="ECO:0000256" key="1">
    <source>
        <dbReference type="ARBA" id="ARBA00013201"/>
    </source>
</evidence>
<keyword evidence="2" id="KW-0378">Hydrolase</keyword>
<evidence type="ECO:0000256" key="2">
    <source>
        <dbReference type="ARBA" id="ARBA00022801"/>
    </source>
</evidence>
<dbReference type="PANTHER" id="PTHR10272">
    <property type="entry name" value="PLATELET-ACTIVATING FACTOR ACETYLHYDROLASE"/>
    <property type="match status" value="1"/>
</dbReference>
<evidence type="ECO:0000256" key="4">
    <source>
        <dbReference type="ARBA" id="ARBA00023098"/>
    </source>
</evidence>
<comment type="caution">
    <text evidence="6">The sequence shown here is derived from an EMBL/GenBank/DDBJ whole genome shotgun (WGS) entry which is preliminary data.</text>
</comment>
<dbReference type="GO" id="GO:0016042">
    <property type="term" value="P:lipid catabolic process"/>
    <property type="evidence" value="ECO:0007669"/>
    <property type="project" value="UniProtKB-KW"/>
</dbReference>
<dbReference type="GO" id="GO:0003847">
    <property type="term" value="F:1-alkyl-2-acetylglycerophosphocholine esterase activity"/>
    <property type="evidence" value="ECO:0007669"/>
    <property type="project" value="UniProtKB-EC"/>
</dbReference>
<dbReference type="Pfam" id="PF03403">
    <property type="entry name" value="PAF-AH_p_II"/>
    <property type="match status" value="2"/>
</dbReference>
<proteinExistence type="predicted"/>